<accession>A0A8D8C9X2</accession>
<keyword evidence="1" id="KW-0732">Signal</keyword>
<evidence type="ECO:0000313" key="2">
    <source>
        <dbReference type="EMBL" id="CAG6486486.1"/>
    </source>
</evidence>
<evidence type="ECO:0000256" key="1">
    <source>
        <dbReference type="SAM" id="SignalP"/>
    </source>
</evidence>
<name>A0A8D8C9X2_CULPI</name>
<feature type="chain" id="PRO_5034513582" evidence="1">
    <location>
        <begin position="16"/>
        <end position="146"/>
    </location>
</feature>
<dbReference type="EMBL" id="HBUE01104232">
    <property type="protein sequence ID" value="CAG6486486.1"/>
    <property type="molecule type" value="Transcribed_RNA"/>
</dbReference>
<feature type="signal peptide" evidence="1">
    <location>
        <begin position="1"/>
        <end position="15"/>
    </location>
</feature>
<sequence length="146" mass="16319">MEGCLVLLLLDGGAGRCDMYQCVRCSRCQRLKGFLPICCGTRSSGTCFPLVTLRIVSAPQRVHPDGEARGQSCPAPLNFSTREMDPASSTAHTHRPRKPAADRFVERPNDRPLHVVAFFFCLAEVSWRGDCCEKLRSFRLRSLTFV</sequence>
<reference evidence="2" key="1">
    <citation type="submission" date="2021-05" db="EMBL/GenBank/DDBJ databases">
        <authorList>
            <person name="Alioto T."/>
            <person name="Alioto T."/>
            <person name="Gomez Garrido J."/>
        </authorList>
    </citation>
    <scope>NUCLEOTIDE SEQUENCE</scope>
</reference>
<protein>
    <submittedName>
        <fullName evidence="2">(northern house mosquito) hypothetical protein</fullName>
    </submittedName>
</protein>
<organism evidence="2">
    <name type="scientific">Culex pipiens</name>
    <name type="common">House mosquito</name>
    <dbReference type="NCBI Taxonomy" id="7175"/>
    <lineage>
        <taxon>Eukaryota</taxon>
        <taxon>Metazoa</taxon>
        <taxon>Ecdysozoa</taxon>
        <taxon>Arthropoda</taxon>
        <taxon>Hexapoda</taxon>
        <taxon>Insecta</taxon>
        <taxon>Pterygota</taxon>
        <taxon>Neoptera</taxon>
        <taxon>Endopterygota</taxon>
        <taxon>Diptera</taxon>
        <taxon>Nematocera</taxon>
        <taxon>Culicoidea</taxon>
        <taxon>Culicidae</taxon>
        <taxon>Culicinae</taxon>
        <taxon>Culicini</taxon>
        <taxon>Culex</taxon>
        <taxon>Culex</taxon>
    </lineage>
</organism>
<dbReference type="AlphaFoldDB" id="A0A8D8C9X2"/>
<proteinExistence type="predicted"/>